<evidence type="ECO:0000313" key="5">
    <source>
        <dbReference type="Proteomes" id="UP001143400"/>
    </source>
</evidence>
<gene>
    <name evidence="2" type="ORF">GCM10008170_10760</name>
    <name evidence="3" type="ORF">JOD31_002217</name>
</gene>
<evidence type="ECO:0000256" key="1">
    <source>
        <dbReference type="SAM" id="Phobius"/>
    </source>
</evidence>
<feature type="transmembrane region" description="Helical" evidence="1">
    <location>
        <begin position="82"/>
        <end position="102"/>
    </location>
</feature>
<dbReference type="AlphaFoldDB" id="A0A9W6ISX2"/>
<protein>
    <submittedName>
        <fullName evidence="2">Uncharacterized protein</fullName>
    </submittedName>
</protein>
<reference evidence="3 4" key="2">
    <citation type="submission" date="2021-01" db="EMBL/GenBank/DDBJ databases">
        <title>Genomic Encyclopedia of Type Strains, Phase IV (KMG-IV): sequencing the most valuable type-strain genomes for metagenomic binning, comparative biology and taxonomic classification.</title>
        <authorList>
            <person name="Goeker M."/>
        </authorList>
    </citation>
    <scope>NUCLEOTIDE SEQUENCE [LARGE SCALE GENOMIC DNA]</scope>
    <source>
        <strain evidence="3 4">DSM 6130</strain>
    </source>
</reference>
<reference evidence="2" key="3">
    <citation type="submission" date="2023-01" db="EMBL/GenBank/DDBJ databases">
        <authorList>
            <person name="Sun Q."/>
            <person name="Evtushenko L."/>
        </authorList>
    </citation>
    <scope>NUCLEOTIDE SEQUENCE</scope>
    <source>
        <strain evidence="2">VKM B-1606</strain>
    </source>
</reference>
<evidence type="ECO:0000313" key="3">
    <source>
        <dbReference type="EMBL" id="MBM7851992.1"/>
    </source>
</evidence>
<evidence type="ECO:0000313" key="4">
    <source>
        <dbReference type="Proteomes" id="UP000758856"/>
    </source>
</evidence>
<comment type="caution">
    <text evidence="2">The sequence shown here is derived from an EMBL/GenBank/DDBJ whole genome shotgun (WGS) entry which is preliminary data.</text>
</comment>
<dbReference type="Proteomes" id="UP000758856">
    <property type="component" value="Unassembled WGS sequence"/>
</dbReference>
<sequence>MRQIWNFGRFVRLTIVSLALLASLMVASLAMLGFLFIAATSTSDPDEKDLPLFAFLLAAALASGLVAFWSATLPHRKRPWRVGLTASAILIAVLCAGGMVAIKSDPDARLGSVVQPLPNSRVC</sequence>
<dbReference type="RefSeq" id="WP_204950360.1">
    <property type="nucleotide sequence ID" value="NZ_BSFF01000001.1"/>
</dbReference>
<evidence type="ECO:0000313" key="2">
    <source>
        <dbReference type="EMBL" id="GLK55057.1"/>
    </source>
</evidence>
<accession>A0A9W6ISX2</accession>
<dbReference type="EMBL" id="BSFF01000001">
    <property type="protein sequence ID" value="GLK55057.1"/>
    <property type="molecule type" value="Genomic_DNA"/>
</dbReference>
<dbReference type="EMBL" id="JAFBCY010000002">
    <property type="protein sequence ID" value="MBM7851992.1"/>
    <property type="molecule type" value="Genomic_DNA"/>
</dbReference>
<keyword evidence="1" id="KW-0472">Membrane</keyword>
<keyword evidence="4" id="KW-1185">Reference proteome</keyword>
<proteinExistence type="predicted"/>
<dbReference type="Proteomes" id="UP001143400">
    <property type="component" value="Unassembled WGS sequence"/>
</dbReference>
<feature type="transmembrane region" description="Helical" evidence="1">
    <location>
        <begin position="50"/>
        <end position="70"/>
    </location>
</feature>
<organism evidence="2 5">
    <name type="scientific">Methylopila capsulata</name>
    <dbReference type="NCBI Taxonomy" id="61654"/>
    <lineage>
        <taxon>Bacteria</taxon>
        <taxon>Pseudomonadati</taxon>
        <taxon>Pseudomonadota</taxon>
        <taxon>Alphaproteobacteria</taxon>
        <taxon>Hyphomicrobiales</taxon>
        <taxon>Methylopilaceae</taxon>
        <taxon>Methylopila</taxon>
    </lineage>
</organism>
<keyword evidence="1" id="KW-1133">Transmembrane helix</keyword>
<name>A0A9W6ISX2_9HYPH</name>
<keyword evidence="1" id="KW-0812">Transmembrane</keyword>
<reference evidence="2" key="1">
    <citation type="journal article" date="2014" name="Int. J. Syst. Evol. Microbiol.">
        <title>Complete genome sequence of Corynebacterium casei LMG S-19264T (=DSM 44701T), isolated from a smear-ripened cheese.</title>
        <authorList>
            <consortium name="US DOE Joint Genome Institute (JGI-PGF)"/>
            <person name="Walter F."/>
            <person name="Albersmeier A."/>
            <person name="Kalinowski J."/>
            <person name="Ruckert C."/>
        </authorList>
    </citation>
    <scope>NUCLEOTIDE SEQUENCE</scope>
    <source>
        <strain evidence="2">VKM B-1606</strain>
    </source>
</reference>
<feature type="transmembrane region" description="Helical" evidence="1">
    <location>
        <begin position="12"/>
        <end position="38"/>
    </location>
</feature>